<dbReference type="AlphaFoldDB" id="A0A840DLP5"/>
<gene>
    <name evidence="2" type="ORF">F5897_000282</name>
</gene>
<sequence>MTAPSDASVTTPQPQESWLRGLLGLAVLVLLLGGAYLWASTQVYTPAAQVKQHLQALSAGQLERALELAPQHTATAAGNIIGDATVAAAPNRYQNPQITAVAISGDTAKVTATVQHQGQTKTLEYEVVRDKQPVAGIFDNWIIPRFEYPVVEFVAPASASLFEVNGQQIDLAASGNLPSDINEEATVRFVVAPGDYTFKPLARTEFVTVSGQQSFSFDGARMVLDAAASEPFAVAVTEAGQGEIHRLANAQIDACIAQPLSVPEGCAFEAWTYVAYTDGKWTLQSYPELVIDTQRTTFGGGGDSGQGQAGSAIFDFKYTDGNPGSREVKVYGDGYYTILPDHTLQIAFNRS</sequence>
<keyword evidence="3" id="KW-1185">Reference proteome</keyword>
<evidence type="ECO:0000256" key="1">
    <source>
        <dbReference type="SAM" id="Phobius"/>
    </source>
</evidence>
<keyword evidence="1" id="KW-0472">Membrane</keyword>
<proteinExistence type="predicted"/>
<keyword evidence="1" id="KW-0812">Transmembrane</keyword>
<name>A0A840DLP5_9MICO</name>
<feature type="transmembrane region" description="Helical" evidence="1">
    <location>
        <begin position="21"/>
        <end position="39"/>
    </location>
</feature>
<reference evidence="2" key="1">
    <citation type="submission" date="2020-08" db="EMBL/GenBank/DDBJ databases">
        <title>Sequencing the genomes of 1000 actinobacteria strains.</title>
        <authorList>
            <person name="Klenk H.-P."/>
        </authorList>
    </citation>
    <scope>NUCLEOTIDE SEQUENCE [LARGE SCALE GENOMIC DNA]</scope>
    <source>
        <strain evidence="2">DSM 27064</strain>
    </source>
</reference>
<protein>
    <submittedName>
        <fullName evidence="2">Uncharacterized protein</fullName>
    </submittedName>
</protein>
<dbReference type="Proteomes" id="UP000571183">
    <property type="component" value="Unassembled WGS sequence"/>
</dbReference>
<organism evidence="2 3">
    <name type="scientific">Canibacter oris</name>
    <dbReference type="NCBI Taxonomy" id="1365628"/>
    <lineage>
        <taxon>Bacteria</taxon>
        <taxon>Bacillati</taxon>
        <taxon>Actinomycetota</taxon>
        <taxon>Actinomycetes</taxon>
        <taxon>Micrococcales</taxon>
        <taxon>Microbacteriaceae</taxon>
        <taxon>Canibacter</taxon>
    </lineage>
</organism>
<dbReference type="EMBL" id="JACIFD010000002">
    <property type="protein sequence ID" value="MBB4070998.1"/>
    <property type="molecule type" value="Genomic_DNA"/>
</dbReference>
<comment type="caution">
    <text evidence="2">The sequence shown here is derived from an EMBL/GenBank/DDBJ whole genome shotgun (WGS) entry which is preliminary data.</text>
</comment>
<keyword evidence="1" id="KW-1133">Transmembrane helix</keyword>
<evidence type="ECO:0000313" key="2">
    <source>
        <dbReference type="EMBL" id="MBB4070998.1"/>
    </source>
</evidence>
<accession>A0A840DLP5</accession>
<dbReference type="RefSeq" id="WP_124824283.1">
    <property type="nucleotide sequence ID" value="NZ_JACIFD010000002.1"/>
</dbReference>
<evidence type="ECO:0000313" key="3">
    <source>
        <dbReference type="Proteomes" id="UP000571183"/>
    </source>
</evidence>